<gene>
    <name evidence="2" type="ORF">DPMN_180128</name>
</gene>
<evidence type="ECO:0000313" key="3">
    <source>
        <dbReference type="Proteomes" id="UP000828390"/>
    </source>
</evidence>
<keyword evidence="1" id="KW-0472">Membrane</keyword>
<organism evidence="2 3">
    <name type="scientific">Dreissena polymorpha</name>
    <name type="common">Zebra mussel</name>
    <name type="synonym">Mytilus polymorpha</name>
    <dbReference type="NCBI Taxonomy" id="45954"/>
    <lineage>
        <taxon>Eukaryota</taxon>
        <taxon>Metazoa</taxon>
        <taxon>Spiralia</taxon>
        <taxon>Lophotrochozoa</taxon>
        <taxon>Mollusca</taxon>
        <taxon>Bivalvia</taxon>
        <taxon>Autobranchia</taxon>
        <taxon>Heteroconchia</taxon>
        <taxon>Euheterodonta</taxon>
        <taxon>Imparidentia</taxon>
        <taxon>Neoheterodontei</taxon>
        <taxon>Myida</taxon>
        <taxon>Dreissenoidea</taxon>
        <taxon>Dreissenidae</taxon>
        <taxon>Dreissena</taxon>
    </lineage>
</organism>
<sequence>MFDWYLRHLEVVNLLINCGRVTVVFLGSIFTLAAFSRFLPKSPKTESTYEGTIEHLCKAAAFDAIKLK</sequence>
<dbReference type="EMBL" id="JAIWYP010000009">
    <property type="protein sequence ID" value="KAH3778658.1"/>
    <property type="molecule type" value="Genomic_DNA"/>
</dbReference>
<keyword evidence="1" id="KW-1133">Transmembrane helix</keyword>
<protein>
    <submittedName>
        <fullName evidence="2">Uncharacterized protein</fullName>
    </submittedName>
</protein>
<reference evidence="2" key="2">
    <citation type="submission" date="2020-11" db="EMBL/GenBank/DDBJ databases">
        <authorList>
            <person name="McCartney M.A."/>
            <person name="Auch B."/>
            <person name="Kono T."/>
            <person name="Mallez S."/>
            <person name="Becker A."/>
            <person name="Gohl D.M."/>
            <person name="Silverstein K.A.T."/>
            <person name="Koren S."/>
            <person name="Bechman K.B."/>
            <person name="Herman A."/>
            <person name="Abrahante J.E."/>
            <person name="Garbe J."/>
        </authorList>
    </citation>
    <scope>NUCLEOTIDE SEQUENCE</scope>
    <source>
        <strain evidence="2">Duluth1</strain>
        <tissue evidence="2">Whole animal</tissue>
    </source>
</reference>
<feature type="transmembrane region" description="Helical" evidence="1">
    <location>
        <begin position="12"/>
        <end position="35"/>
    </location>
</feature>
<proteinExistence type="predicted"/>
<evidence type="ECO:0000256" key="1">
    <source>
        <dbReference type="SAM" id="Phobius"/>
    </source>
</evidence>
<comment type="caution">
    <text evidence="2">The sequence shown here is derived from an EMBL/GenBank/DDBJ whole genome shotgun (WGS) entry which is preliminary data.</text>
</comment>
<dbReference type="AlphaFoldDB" id="A0A9D4EFE0"/>
<keyword evidence="3" id="KW-1185">Reference proteome</keyword>
<keyword evidence="1" id="KW-0812">Transmembrane</keyword>
<name>A0A9D4EFE0_DREPO</name>
<dbReference type="Proteomes" id="UP000828390">
    <property type="component" value="Unassembled WGS sequence"/>
</dbReference>
<reference evidence="2" key="1">
    <citation type="journal article" date="2019" name="bioRxiv">
        <title>The Genome of the Zebra Mussel, Dreissena polymorpha: A Resource for Invasive Species Research.</title>
        <authorList>
            <person name="McCartney M.A."/>
            <person name="Auch B."/>
            <person name="Kono T."/>
            <person name="Mallez S."/>
            <person name="Zhang Y."/>
            <person name="Obille A."/>
            <person name="Becker A."/>
            <person name="Abrahante J.E."/>
            <person name="Garbe J."/>
            <person name="Badalamenti J.P."/>
            <person name="Herman A."/>
            <person name="Mangelson H."/>
            <person name="Liachko I."/>
            <person name="Sullivan S."/>
            <person name="Sone E.D."/>
            <person name="Koren S."/>
            <person name="Silverstein K.A.T."/>
            <person name="Beckman K.B."/>
            <person name="Gohl D.M."/>
        </authorList>
    </citation>
    <scope>NUCLEOTIDE SEQUENCE</scope>
    <source>
        <strain evidence="2">Duluth1</strain>
        <tissue evidence="2">Whole animal</tissue>
    </source>
</reference>
<accession>A0A9D4EFE0</accession>
<evidence type="ECO:0000313" key="2">
    <source>
        <dbReference type="EMBL" id="KAH3778658.1"/>
    </source>
</evidence>